<comment type="caution">
    <text evidence="1">The sequence shown here is derived from an EMBL/GenBank/DDBJ whole genome shotgun (WGS) entry which is preliminary data.</text>
</comment>
<proteinExistence type="predicted"/>
<dbReference type="Proteomes" id="UP001378188">
    <property type="component" value="Unassembled WGS sequence"/>
</dbReference>
<accession>A0AAW9RTL0</accession>
<evidence type="ECO:0000313" key="1">
    <source>
        <dbReference type="EMBL" id="MEJ8572754.1"/>
    </source>
</evidence>
<organism evidence="1 2">
    <name type="scientific">Microbaculum marinum</name>
    <dbReference type="NCBI Taxonomy" id="1764581"/>
    <lineage>
        <taxon>Bacteria</taxon>
        <taxon>Pseudomonadati</taxon>
        <taxon>Pseudomonadota</taxon>
        <taxon>Alphaproteobacteria</taxon>
        <taxon>Hyphomicrobiales</taxon>
        <taxon>Tepidamorphaceae</taxon>
        <taxon>Microbaculum</taxon>
    </lineage>
</organism>
<reference evidence="1 2" key="1">
    <citation type="submission" date="2024-02" db="EMBL/GenBank/DDBJ databases">
        <title>Genome analysis and characterization of Microbaculum marinisediminis sp. nov., isolated from marine sediment.</title>
        <authorList>
            <person name="Du Z.-J."/>
            <person name="Ye Y.-Q."/>
            <person name="Zhang Z.-R."/>
            <person name="Yuan S.-M."/>
            <person name="Zhang X.-Y."/>
        </authorList>
    </citation>
    <scope>NUCLEOTIDE SEQUENCE [LARGE SCALE GENOMIC DNA]</scope>
    <source>
        <strain evidence="1 2">SDUM1044001</strain>
    </source>
</reference>
<name>A0AAW9RTL0_9HYPH</name>
<protein>
    <submittedName>
        <fullName evidence="1">Uncharacterized protein</fullName>
    </submittedName>
</protein>
<dbReference type="AlphaFoldDB" id="A0AAW9RTL0"/>
<keyword evidence="2" id="KW-1185">Reference proteome</keyword>
<sequence>MRRIACLDADELKAVDRILDKLCKAAAKAAGAIAARNAGAFVLGYADQFTAPP</sequence>
<evidence type="ECO:0000313" key="2">
    <source>
        <dbReference type="Proteomes" id="UP001378188"/>
    </source>
</evidence>
<gene>
    <name evidence="1" type="ORF">V3328_14780</name>
</gene>
<dbReference type="RefSeq" id="WP_340330456.1">
    <property type="nucleotide sequence ID" value="NZ_JAZHOF010000006.1"/>
</dbReference>
<dbReference type="EMBL" id="JAZHOF010000006">
    <property type="protein sequence ID" value="MEJ8572754.1"/>
    <property type="molecule type" value="Genomic_DNA"/>
</dbReference>